<reference evidence="3" key="2">
    <citation type="journal article" date="2022" name="Proc. Natl. Acad. Sci. U.S.A.">
        <title>Diploid-dominant life cycles characterize the early evolution of Fungi.</title>
        <authorList>
            <person name="Amses K.R."/>
            <person name="Simmons D.R."/>
            <person name="Longcore J.E."/>
            <person name="Mondo S.J."/>
            <person name="Seto K."/>
            <person name="Jeronimo G.H."/>
            <person name="Bonds A.E."/>
            <person name="Quandt C.A."/>
            <person name="Davis W.J."/>
            <person name="Chang Y."/>
            <person name="Federici B.A."/>
            <person name="Kuo A."/>
            <person name="LaButti K."/>
            <person name="Pangilinan J."/>
            <person name="Andreopoulos W."/>
            <person name="Tritt A."/>
            <person name="Riley R."/>
            <person name="Hundley H."/>
            <person name="Johnson J."/>
            <person name="Lipzen A."/>
            <person name="Barry K."/>
            <person name="Lang B.F."/>
            <person name="Cuomo C.A."/>
            <person name="Buchler N.E."/>
            <person name="Grigoriev I.V."/>
            <person name="Spatafora J.W."/>
            <person name="Stajich J.E."/>
            <person name="James T.Y."/>
        </authorList>
    </citation>
    <scope>NUCLEOTIDE SEQUENCE</scope>
    <source>
        <strain evidence="3">AG</strain>
    </source>
</reference>
<accession>A0AAD5HEX7</accession>
<feature type="domain" description="YncI copper-binding" evidence="2">
    <location>
        <begin position="52"/>
        <end position="199"/>
    </location>
</feature>
<evidence type="ECO:0000256" key="1">
    <source>
        <dbReference type="SAM" id="Phobius"/>
    </source>
</evidence>
<keyword evidence="4" id="KW-1185">Reference proteome</keyword>
<dbReference type="InterPro" id="IPR038507">
    <property type="entry name" value="YcnI-like_sf"/>
</dbReference>
<feature type="transmembrane region" description="Helical" evidence="1">
    <location>
        <begin position="219"/>
        <end position="242"/>
    </location>
</feature>
<reference evidence="3" key="1">
    <citation type="submission" date="2021-06" db="EMBL/GenBank/DDBJ databases">
        <authorList>
            <consortium name="DOE Joint Genome Institute"/>
            <person name="Mondo S.J."/>
            <person name="Amses K.R."/>
            <person name="Simmons D.R."/>
            <person name="Longcore J.E."/>
            <person name="Seto K."/>
            <person name="Alves G.H."/>
            <person name="Bonds A.E."/>
            <person name="Quandt C.A."/>
            <person name="Davis W.J."/>
            <person name="Chang Y."/>
            <person name="Letcher P.M."/>
            <person name="Powell M.J."/>
            <person name="Kuo A."/>
            <person name="Labutti K."/>
            <person name="Pangilinan J."/>
            <person name="Andreopoulos W."/>
            <person name="Tritt A."/>
            <person name="Riley R."/>
            <person name="Hundley H."/>
            <person name="Johnson J."/>
            <person name="Lipzen A."/>
            <person name="Barry K."/>
            <person name="Berbee M.L."/>
            <person name="Buchler N.E."/>
            <person name="Grigoriev I.V."/>
            <person name="Spatafora J.W."/>
            <person name="Stajich J.E."/>
            <person name="James T.Y."/>
        </authorList>
    </citation>
    <scope>NUCLEOTIDE SEQUENCE</scope>
    <source>
        <strain evidence="3">AG</strain>
    </source>
</reference>
<dbReference type="GeneID" id="75913778"/>
<keyword evidence="1" id="KW-0472">Membrane</keyword>
<evidence type="ECO:0000259" key="2">
    <source>
        <dbReference type="Pfam" id="PF07987"/>
    </source>
</evidence>
<dbReference type="RefSeq" id="XP_051445533.1">
    <property type="nucleotide sequence ID" value="XM_051588433.1"/>
</dbReference>
<comment type="caution">
    <text evidence="3">The sequence shown here is derived from an EMBL/GenBank/DDBJ whole genome shotgun (WGS) entry which is preliminary data.</text>
</comment>
<evidence type="ECO:0000313" key="3">
    <source>
        <dbReference type="EMBL" id="KAI8580529.1"/>
    </source>
</evidence>
<dbReference type="CDD" id="cd08545">
    <property type="entry name" value="YcnI_like"/>
    <property type="match status" value="1"/>
</dbReference>
<evidence type="ECO:0000313" key="4">
    <source>
        <dbReference type="Proteomes" id="UP001206595"/>
    </source>
</evidence>
<protein>
    <recommendedName>
        <fullName evidence="2">YncI copper-binding domain-containing protein</fullName>
    </recommendedName>
</protein>
<organism evidence="3 4">
    <name type="scientific">Umbelopsis ramanniana AG</name>
    <dbReference type="NCBI Taxonomy" id="1314678"/>
    <lineage>
        <taxon>Eukaryota</taxon>
        <taxon>Fungi</taxon>
        <taxon>Fungi incertae sedis</taxon>
        <taxon>Mucoromycota</taxon>
        <taxon>Mucoromycotina</taxon>
        <taxon>Umbelopsidomycetes</taxon>
        <taxon>Umbelopsidales</taxon>
        <taxon>Umbelopsidaceae</taxon>
        <taxon>Umbelopsis</taxon>
    </lineage>
</organism>
<dbReference type="InterPro" id="IPR012533">
    <property type="entry name" value="YcnI-copper_dom"/>
</dbReference>
<dbReference type="EMBL" id="MU620912">
    <property type="protein sequence ID" value="KAI8580529.1"/>
    <property type="molecule type" value="Genomic_DNA"/>
</dbReference>
<sequence length="243" mass="26090">MVTFVENKHIKRRLLQSLVNHPLYIYFPTMRTITSLFAGLCLLSMVLQASAHVTFTIATGQPGSYLYTGLRVPHGCSGSATTAISVSVPDNVYSIKPEVIANWNLTIQYVNLTTPITIEGQQINQTVSNISWSNGLLPNDQFQEFGLQIQLPSTGYNNTNTLWFPVVQTCVNGTSTWGGIANTSSWNQYLGYPAPHIDLVNATSSSSAAQPSSTVAHSAGVSVSAGTASTLMLLLGTFVAMLA</sequence>
<dbReference type="Gene3D" id="2.60.40.2230">
    <property type="entry name" value="Uncharacterised protein YcnI-like PF07987, DUF1775"/>
    <property type="match status" value="1"/>
</dbReference>
<dbReference type="Proteomes" id="UP001206595">
    <property type="component" value="Unassembled WGS sequence"/>
</dbReference>
<dbReference type="Pfam" id="PF07987">
    <property type="entry name" value="DUF1775"/>
    <property type="match status" value="1"/>
</dbReference>
<gene>
    <name evidence="3" type="ORF">K450DRAFT_237472</name>
</gene>
<proteinExistence type="predicted"/>
<keyword evidence="1" id="KW-0812">Transmembrane</keyword>
<dbReference type="AlphaFoldDB" id="A0AAD5HEX7"/>
<keyword evidence="1" id="KW-1133">Transmembrane helix</keyword>
<name>A0AAD5HEX7_UMBRA</name>